<dbReference type="Proteomes" id="UP000198629">
    <property type="component" value="Unassembled WGS sequence"/>
</dbReference>
<accession>A0A1G9FGS2</accession>
<dbReference type="Pfam" id="PF12729">
    <property type="entry name" value="4HB_MCP_1"/>
    <property type="match status" value="1"/>
</dbReference>
<name>A0A1G9FGS2_9PROT</name>
<feature type="non-terminal residue" evidence="3">
    <location>
        <position position="270"/>
    </location>
</feature>
<organism evidence="3 4">
    <name type="scientific">Methylophilus rhizosphaerae</name>
    <dbReference type="NCBI Taxonomy" id="492660"/>
    <lineage>
        <taxon>Bacteria</taxon>
        <taxon>Pseudomonadati</taxon>
        <taxon>Pseudomonadota</taxon>
        <taxon>Betaproteobacteria</taxon>
        <taxon>Nitrosomonadales</taxon>
        <taxon>Methylophilaceae</taxon>
        <taxon>Methylophilus</taxon>
    </lineage>
</organism>
<evidence type="ECO:0000256" key="1">
    <source>
        <dbReference type="SAM" id="Phobius"/>
    </source>
</evidence>
<keyword evidence="1" id="KW-1133">Transmembrane helix</keyword>
<keyword evidence="1" id="KW-0812">Transmembrane</keyword>
<keyword evidence="1" id="KW-0472">Membrane</keyword>
<dbReference type="STRING" id="492660.SAMN05192566_0002"/>
<protein>
    <submittedName>
        <fullName evidence="3">Methyl-accepting chemotaxis protein</fullName>
    </submittedName>
</protein>
<dbReference type="InterPro" id="IPR024478">
    <property type="entry name" value="HlyB_4HB_MCP"/>
</dbReference>
<dbReference type="AlphaFoldDB" id="A0A1G9FGS2"/>
<proteinExistence type="predicted"/>
<feature type="transmembrane region" description="Helical" evidence="1">
    <location>
        <begin position="181"/>
        <end position="203"/>
    </location>
</feature>
<dbReference type="EMBL" id="FNFX01000010">
    <property type="protein sequence ID" value="SDK87343.1"/>
    <property type="molecule type" value="Genomic_DNA"/>
</dbReference>
<feature type="domain" description="Chemotaxis methyl-accepting receptor HlyB-like 4HB MCP" evidence="2">
    <location>
        <begin position="1"/>
        <end position="174"/>
    </location>
</feature>
<evidence type="ECO:0000313" key="4">
    <source>
        <dbReference type="Proteomes" id="UP000198629"/>
    </source>
</evidence>
<dbReference type="CDD" id="cd17529">
    <property type="entry name" value="HAMP_I"/>
    <property type="match status" value="1"/>
</dbReference>
<evidence type="ECO:0000313" key="3">
    <source>
        <dbReference type="EMBL" id="SDK87343.1"/>
    </source>
</evidence>
<reference evidence="4" key="1">
    <citation type="submission" date="2016-10" db="EMBL/GenBank/DDBJ databases">
        <authorList>
            <person name="Varghese N."/>
            <person name="Submissions S."/>
        </authorList>
    </citation>
    <scope>NUCLEOTIDE SEQUENCE [LARGE SCALE GENOMIC DNA]</scope>
    <source>
        <strain evidence="4">CBMB127</strain>
    </source>
</reference>
<keyword evidence="4" id="KW-1185">Reference proteome</keyword>
<gene>
    <name evidence="3" type="ORF">SAMN05192566_0002</name>
</gene>
<sequence>MTIAKRMYLLVAACAIAMIILIGIALSQVIRVYEYTNLANVNGIPSIMELAKAENYYQKLRLNLLRHVTATAQEEKDDYAGQIQNRRKVIEEALDNYKSLQMDEQDKTLLAAEQKMFASYFDQMNHVLALSNTNAPEAVGLLQEADKLAVMLTAKLDEHIVYNQRLSLQDAANAADIKQAVVWEFLGIAVLCLGIIIALGVWITKRLRAQLGVEPAELTVIARNFVEGNLTQKIVLPETDKSSVAYSIRVLQRTLDGLVQSLGYVSQQHD</sequence>
<evidence type="ECO:0000259" key="2">
    <source>
        <dbReference type="Pfam" id="PF12729"/>
    </source>
</evidence>
<dbReference type="RefSeq" id="WP_176755306.1">
    <property type="nucleotide sequence ID" value="NZ_FNFX01000010.1"/>
</dbReference>